<comment type="caution">
    <text evidence="6">The sequence shown here is derived from an EMBL/GenBank/DDBJ whole genome shotgun (WGS) entry which is preliminary data.</text>
</comment>
<reference evidence="6" key="1">
    <citation type="submission" date="2020-09" db="EMBL/GenBank/DDBJ databases">
        <title>A novel bacterium of genus Paenibacillus, isolated from South China Sea.</title>
        <authorList>
            <person name="Huang H."/>
            <person name="Mo K."/>
            <person name="Hu Y."/>
        </authorList>
    </citation>
    <scope>NUCLEOTIDE SEQUENCE</scope>
    <source>
        <strain evidence="6">IB182493</strain>
    </source>
</reference>
<dbReference type="Proteomes" id="UP000632125">
    <property type="component" value="Unassembled WGS sequence"/>
</dbReference>
<evidence type="ECO:0000313" key="7">
    <source>
        <dbReference type="Proteomes" id="UP000632125"/>
    </source>
</evidence>
<evidence type="ECO:0000313" key="6">
    <source>
        <dbReference type="EMBL" id="MBD2872080.1"/>
    </source>
</evidence>
<dbReference type="EMBL" id="JACXIY010000041">
    <property type="protein sequence ID" value="MBD2872080.1"/>
    <property type="molecule type" value="Genomic_DNA"/>
</dbReference>
<protein>
    <submittedName>
        <fullName evidence="6">DUF1232 domain-containing protein</fullName>
    </submittedName>
</protein>
<keyword evidence="7" id="KW-1185">Reference proteome</keyword>
<evidence type="ECO:0000256" key="1">
    <source>
        <dbReference type="ARBA" id="ARBA00004127"/>
    </source>
</evidence>
<keyword evidence="4" id="KW-0472">Membrane</keyword>
<dbReference type="InterPro" id="IPR010652">
    <property type="entry name" value="DUF1232"/>
</dbReference>
<evidence type="ECO:0000259" key="5">
    <source>
        <dbReference type="Pfam" id="PF06803"/>
    </source>
</evidence>
<dbReference type="Pfam" id="PF06803">
    <property type="entry name" value="DUF1232"/>
    <property type="match status" value="1"/>
</dbReference>
<feature type="domain" description="DUF1232" evidence="5">
    <location>
        <begin position="59"/>
        <end position="94"/>
    </location>
</feature>
<comment type="subcellular location">
    <subcellularLocation>
        <location evidence="1">Endomembrane system</location>
        <topology evidence="1">Multi-pass membrane protein</topology>
    </subcellularLocation>
</comment>
<name>A0A927CV21_9BACL</name>
<dbReference type="GO" id="GO:0012505">
    <property type="term" value="C:endomembrane system"/>
    <property type="evidence" value="ECO:0007669"/>
    <property type="project" value="UniProtKB-SubCell"/>
</dbReference>
<accession>A0A927CV21</accession>
<dbReference type="AlphaFoldDB" id="A0A927CV21"/>
<evidence type="ECO:0000256" key="2">
    <source>
        <dbReference type="ARBA" id="ARBA00022692"/>
    </source>
</evidence>
<organism evidence="6 7">
    <name type="scientific">Paenibacillus arenilitoris</name>
    <dbReference type="NCBI Taxonomy" id="2772299"/>
    <lineage>
        <taxon>Bacteria</taxon>
        <taxon>Bacillati</taxon>
        <taxon>Bacillota</taxon>
        <taxon>Bacilli</taxon>
        <taxon>Bacillales</taxon>
        <taxon>Paenibacillaceae</taxon>
        <taxon>Paenibacillus</taxon>
    </lineage>
</organism>
<evidence type="ECO:0000256" key="3">
    <source>
        <dbReference type="ARBA" id="ARBA00022989"/>
    </source>
</evidence>
<evidence type="ECO:0000256" key="4">
    <source>
        <dbReference type="ARBA" id="ARBA00023136"/>
    </source>
</evidence>
<gene>
    <name evidence="6" type="ORF">IDH41_26215</name>
</gene>
<keyword evidence="2" id="KW-0812">Transmembrane</keyword>
<keyword evidence="3" id="KW-1133">Transmembrane helix</keyword>
<sequence length="132" mass="14768">MEVDVNQWVEKIGDHETRTKYVEEGFWAKAKRHAGKVPFAKEVVTLYYCALDPGTPLSAKMTAVGALAYWILPIDLIPDFVPVAGFADDATAVLIAYRALSGHITDEHREKAEQVFVLNKNVKLIRPKKEEG</sequence>
<proteinExistence type="predicted"/>